<evidence type="ECO:0000313" key="1">
    <source>
        <dbReference type="EMBL" id="MDQ0148846.1"/>
    </source>
</evidence>
<name>A0ABT9URC1_9FIRM</name>
<sequence length="156" mass="19285">MTKKLEEIFKEKSYYEKRILEEARNGLKELDNINYIDIYRRGMEKNEMCIDKIDESNLRLMDNIEIGKIKKLNFNIIEEDFINYLLKWKRKCSKELIREYSIEYVRELDLKKNSFDYINLIVNMPQESLKYWYKNRYEWDLFKNDFAKIAEKELGF</sequence>
<accession>A0ABT9URC1</accession>
<evidence type="ECO:0000313" key="2">
    <source>
        <dbReference type="Proteomes" id="UP001228504"/>
    </source>
</evidence>
<dbReference type="RefSeq" id="WP_307483428.1">
    <property type="nucleotide sequence ID" value="NZ_JAUSUF010000001.1"/>
</dbReference>
<keyword evidence="2" id="KW-1185">Reference proteome</keyword>
<dbReference type="EMBL" id="JAUSUF010000001">
    <property type="protein sequence ID" value="MDQ0148846.1"/>
    <property type="molecule type" value="Genomic_DNA"/>
</dbReference>
<reference evidence="1 2" key="1">
    <citation type="submission" date="2023-07" db="EMBL/GenBank/DDBJ databases">
        <title>Genomic Encyclopedia of Type Strains, Phase IV (KMG-IV): sequencing the most valuable type-strain genomes for metagenomic binning, comparative biology and taxonomic classification.</title>
        <authorList>
            <person name="Goeker M."/>
        </authorList>
    </citation>
    <scope>NUCLEOTIDE SEQUENCE [LARGE SCALE GENOMIC DNA]</scope>
    <source>
        <strain evidence="1 2">DSM 20694</strain>
    </source>
</reference>
<dbReference type="Proteomes" id="UP001228504">
    <property type="component" value="Unassembled WGS sequence"/>
</dbReference>
<gene>
    <name evidence="1" type="ORF">J2S18_000763</name>
</gene>
<protein>
    <submittedName>
        <fullName evidence="1">Uncharacterized protein</fullName>
    </submittedName>
</protein>
<proteinExistence type="predicted"/>
<organism evidence="1 2">
    <name type="scientific">Eubacterium multiforme</name>
    <dbReference type="NCBI Taxonomy" id="83339"/>
    <lineage>
        <taxon>Bacteria</taxon>
        <taxon>Bacillati</taxon>
        <taxon>Bacillota</taxon>
        <taxon>Clostridia</taxon>
        <taxon>Eubacteriales</taxon>
        <taxon>Eubacteriaceae</taxon>
        <taxon>Eubacterium</taxon>
    </lineage>
</organism>
<comment type="caution">
    <text evidence="1">The sequence shown here is derived from an EMBL/GenBank/DDBJ whole genome shotgun (WGS) entry which is preliminary data.</text>
</comment>